<feature type="domain" description="Rap1a immunity protein" evidence="2">
    <location>
        <begin position="63"/>
        <end position="136"/>
    </location>
</feature>
<keyword evidence="1" id="KW-0732">Signal</keyword>
<gene>
    <name evidence="3" type="ORF">STNY_R22430</name>
</gene>
<dbReference type="RefSeq" id="WP_231353089.1">
    <property type="nucleotide sequence ID" value="NZ_AP024684.1"/>
</dbReference>
<feature type="signal peptide" evidence="1">
    <location>
        <begin position="1"/>
        <end position="34"/>
    </location>
</feature>
<accession>A0ABM7R2N1</accession>
<keyword evidence="4" id="KW-1185">Reference proteome</keyword>
<evidence type="ECO:0000259" key="2">
    <source>
        <dbReference type="Pfam" id="PF18602"/>
    </source>
</evidence>
<evidence type="ECO:0000313" key="3">
    <source>
        <dbReference type="EMBL" id="BCX44044.1"/>
    </source>
</evidence>
<dbReference type="InterPro" id="IPR041238">
    <property type="entry name" value="Rap1a"/>
</dbReference>
<evidence type="ECO:0000256" key="1">
    <source>
        <dbReference type="SAM" id="SignalP"/>
    </source>
</evidence>
<dbReference type="Proteomes" id="UP000825066">
    <property type="component" value="Chromosome"/>
</dbReference>
<feature type="chain" id="PRO_5046415583" description="Rap1a immunity protein domain-containing protein" evidence="1">
    <location>
        <begin position="35"/>
        <end position="141"/>
    </location>
</feature>
<proteinExistence type="predicted"/>
<name>A0ABM7R2N1_9GAMM</name>
<dbReference type="Pfam" id="PF18602">
    <property type="entry name" value="Rap1a"/>
    <property type="match status" value="1"/>
</dbReference>
<organism evidence="3 4">
    <name type="scientific">Stenotrophomonas pavanii</name>
    <dbReference type="NCBI Taxonomy" id="487698"/>
    <lineage>
        <taxon>Bacteria</taxon>
        <taxon>Pseudomonadati</taxon>
        <taxon>Pseudomonadota</taxon>
        <taxon>Gammaproteobacteria</taxon>
        <taxon>Lysobacterales</taxon>
        <taxon>Lysobacteraceae</taxon>
        <taxon>Stenotrophomonas</taxon>
    </lineage>
</organism>
<reference evidence="3 4" key="1">
    <citation type="submission" date="2021-05" db="EMBL/GenBank/DDBJ databases">
        <title>Complete Genome Sequence of Stenotrophomonas pavanii strain Y.</title>
        <authorList>
            <person name="Dohra H."/>
            <person name="Mohad Din A.R.J."/>
            <person name="Suzuki K."/>
            <person name="Fatma A."/>
            <person name="Honjyo M."/>
            <person name="Nishimura T."/>
            <person name="Moriuch R."/>
            <person name="Masuda K."/>
            <person name="Minoura A."/>
            <person name="Tashiro Y."/>
            <person name="Futamata H."/>
        </authorList>
    </citation>
    <scope>NUCLEOTIDE SEQUENCE [LARGE SCALE GENOMIC DNA]</scope>
    <source>
        <strain evidence="4">Y</strain>
    </source>
</reference>
<dbReference type="EMBL" id="AP024684">
    <property type="protein sequence ID" value="BCX44044.1"/>
    <property type="molecule type" value="Genomic_DNA"/>
</dbReference>
<evidence type="ECO:0000313" key="4">
    <source>
        <dbReference type="Proteomes" id="UP000825066"/>
    </source>
</evidence>
<dbReference type="Gene3D" id="1.10.890.40">
    <property type="match status" value="1"/>
</dbReference>
<protein>
    <recommendedName>
        <fullName evidence="2">Rap1a immunity protein domain-containing protein</fullName>
    </recommendedName>
</protein>
<sequence length="141" mass="14935">MNPANSGRSTAPPRRLFPMWALGLACLWAGSASAAAAPQARTWFVTGSELVSLLQGNAADGFCAGEQCRSQSSARASAYIQGVADASRGHWCGQGQILPHELVDRVATHLRQLPQRRLHEDASVLVVEALEQAFPCGPAAK</sequence>